<evidence type="ECO:0000313" key="3">
    <source>
        <dbReference type="EMBL" id="GAA2801822.1"/>
    </source>
</evidence>
<dbReference type="InterPro" id="IPR004964">
    <property type="entry name" value="PhzA_PhzB"/>
</dbReference>
<organism evidence="3 4">
    <name type="scientific">Saccharopolyspora taberi</name>
    <dbReference type="NCBI Taxonomy" id="60895"/>
    <lineage>
        <taxon>Bacteria</taxon>
        <taxon>Bacillati</taxon>
        <taxon>Actinomycetota</taxon>
        <taxon>Actinomycetes</taxon>
        <taxon>Pseudonocardiales</taxon>
        <taxon>Pseudonocardiaceae</taxon>
        <taxon>Saccharopolyspora</taxon>
    </lineage>
</organism>
<dbReference type="SUPFAM" id="SSF54427">
    <property type="entry name" value="NTF2-like"/>
    <property type="match status" value="1"/>
</dbReference>
<dbReference type="Gene3D" id="3.10.450.50">
    <property type="match status" value="1"/>
</dbReference>
<proteinExistence type="inferred from homology"/>
<dbReference type="Pfam" id="PF03284">
    <property type="entry name" value="PHZA_PHZB"/>
    <property type="match status" value="1"/>
</dbReference>
<dbReference type="InterPro" id="IPR032710">
    <property type="entry name" value="NTF2-like_dom_sf"/>
</dbReference>
<evidence type="ECO:0000313" key="4">
    <source>
        <dbReference type="Proteomes" id="UP001500979"/>
    </source>
</evidence>
<reference evidence="3 4" key="1">
    <citation type="journal article" date="2019" name="Int. J. Syst. Evol. Microbiol.">
        <title>The Global Catalogue of Microorganisms (GCM) 10K type strain sequencing project: providing services to taxonomists for standard genome sequencing and annotation.</title>
        <authorList>
            <consortium name="The Broad Institute Genomics Platform"/>
            <consortium name="The Broad Institute Genome Sequencing Center for Infectious Disease"/>
            <person name="Wu L."/>
            <person name="Ma J."/>
        </authorList>
    </citation>
    <scope>NUCLEOTIDE SEQUENCE [LARGE SCALE GENOMIC DNA]</scope>
    <source>
        <strain evidence="3 4">JCM 9383</strain>
    </source>
</reference>
<accession>A0ABN3VG54</accession>
<evidence type="ECO:0000256" key="1">
    <source>
        <dbReference type="ARBA" id="ARBA00009377"/>
    </source>
</evidence>
<evidence type="ECO:0000256" key="2">
    <source>
        <dbReference type="ARBA" id="ARBA00023194"/>
    </source>
</evidence>
<keyword evidence="4" id="KW-1185">Reference proteome</keyword>
<dbReference type="Proteomes" id="UP001500979">
    <property type="component" value="Unassembled WGS sequence"/>
</dbReference>
<protein>
    <submittedName>
        <fullName evidence="3">Phenazine biosynthesis protein PhzB</fullName>
    </submittedName>
</protein>
<keyword evidence="2" id="KW-0045">Antibiotic biosynthesis</keyword>
<dbReference type="RefSeq" id="WP_344682063.1">
    <property type="nucleotide sequence ID" value="NZ_BAAAUX010000016.1"/>
</dbReference>
<sequence length="165" mass="19324">MSIDIERTWSDEQDVVLRGRNRETVEKFMRTSREARLGRYTLYTEDGSAGLWLTDVGRPIVVQGRENLKTHGELSLKVLPDWQWLDVRVFATQDPNQFWVECDGEGEIRFPGYPVGHYRNHFVHSFQLDDGRIVQSREFTNPIEHMRALGIATPKIERDWIPSHD</sequence>
<comment type="caution">
    <text evidence="3">The sequence shown here is derived from an EMBL/GenBank/DDBJ whole genome shotgun (WGS) entry which is preliminary data.</text>
</comment>
<name>A0ABN3VG54_9PSEU</name>
<comment type="similarity">
    <text evidence="1">Belongs to the PhzA/PhzB family.</text>
</comment>
<gene>
    <name evidence="3" type="primary">phzB_2</name>
    <name evidence="3" type="ORF">GCM10010470_41080</name>
</gene>
<dbReference type="EMBL" id="BAAAUX010000016">
    <property type="protein sequence ID" value="GAA2801822.1"/>
    <property type="molecule type" value="Genomic_DNA"/>
</dbReference>